<comment type="caution">
    <text evidence="8">The sequence shown here is derived from an EMBL/GenBank/DDBJ whole genome shotgun (WGS) entry which is preliminary data.</text>
</comment>
<comment type="subcellular location">
    <subcellularLocation>
        <location evidence="1">Mitochondrion</location>
    </subcellularLocation>
</comment>
<reference evidence="9" key="1">
    <citation type="journal article" date="2016" name="Proc. Natl. Acad. Sci. U.S.A.">
        <title>Comparative genomics of biotechnologically important yeasts.</title>
        <authorList>
            <person name="Riley R."/>
            <person name="Haridas S."/>
            <person name="Wolfe K.H."/>
            <person name="Lopes M.R."/>
            <person name="Hittinger C.T."/>
            <person name="Goeker M."/>
            <person name="Salamov A.A."/>
            <person name="Wisecaver J.H."/>
            <person name="Long T.M."/>
            <person name="Calvey C.H."/>
            <person name="Aerts A.L."/>
            <person name="Barry K.W."/>
            <person name="Choi C."/>
            <person name="Clum A."/>
            <person name="Coughlan A.Y."/>
            <person name="Deshpande S."/>
            <person name="Douglass A.P."/>
            <person name="Hanson S.J."/>
            <person name="Klenk H.-P."/>
            <person name="LaButti K.M."/>
            <person name="Lapidus A."/>
            <person name="Lindquist E.A."/>
            <person name="Lipzen A.M."/>
            <person name="Meier-Kolthoff J.P."/>
            <person name="Ohm R.A."/>
            <person name="Otillar R.P."/>
            <person name="Pangilinan J.L."/>
            <person name="Peng Y."/>
            <person name="Rokas A."/>
            <person name="Rosa C.A."/>
            <person name="Scheuner C."/>
            <person name="Sibirny A.A."/>
            <person name="Slot J.C."/>
            <person name="Stielow J.B."/>
            <person name="Sun H."/>
            <person name="Kurtzman C.P."/>
            <person name="Blackwell M."/>
            <person name="Grigoriev I.V."/>
            <person name="Jeffries T.W."/>
        </authorList>
    </citation>
    <scope>NUCLEOTIDE SEQUENCE [LARGE SCALE GENOMIC DNA]</scope>
    <source>
        <strain evidence="9">NRRL Y-1626</strain>
    </source>
</reference>
<evidence type="ECO:0000313" key="9">
    <source>
        <dbReference type="Proteomes" id="UP000092321"/>
    </source>
</evidence>
<keyword evidence="5" id="KW-0687">Ribonucleoprotein</keyword>
<keyword evidence="3" id="KW-0689">Ribosomal protein</keyword>
<keyword evidence="4" id="KW-0496">Mitochondrion</keyword>
<evidence type="ECO:0000256" key="3">
    <source>
        <dbReference type="ARBA" id="ARBA00022980"/>
    </source>
</evidence>
<dbReference type="InterPro" id="IPR010729">
    <property type="entry name" value="Ribosomal_uL29_mit"/>
</dbReference>
<dbReference type="EMBL" id="LXPE01000021">
    <property type="protein sequence ID" value="OBA26215.1"/>
    <property type="molecule type" value="Genomic_DNA"/>
</dbReference>
<protein>
    <recommendedName>
        <fullName evidence="6">Large ribosomal subunit protein uL29m</fullName>
    </recommendedName>
    <alternativeName>
        <fullName evidence="7">54S ribosomal protein L4, mitochondrial</fullName>
    </alternativeName>
</protein>
<comment type="similarity">
    <text evidence="2">Belongs to the universal ribosomal protein uL29 family.</text>
</comment>
<dbReference type="Pfam" id="PF06984">
    <property type="entry name" value="MRP-L47"/>
    <property type="match status" value="1"/>
</dbReference>
<evidence type="ECO:0000256" key="6">
    <source>
        <dbReference type="ARBA" id="ARBA00035289"/>
    </source>
</evidence>
<dbReference type="InterPro" id="IPR038340">
    <property type="entry name" value="MRP-L47_sf"/>
</dbReference>
<dbReference type="Proteomes" id="UP000092321">
    <property type="component" value="Unassembled WGS sequence"/>
</dbReference>
<proteinExistence type="inferred from homology"/>
<dbReference type="PANTHER" id="PTHR21183:SF18">
    <property type="entry name" value="LARGE RIBOSOMAL SUBUNIT PROTEIN UL29M"/>
    <property type="match status" value="1"/>
</dbReference>
<sequence length="270" mass="32169">MFRATSTKFFNAQSYLNAIKRPVPKSETTLLREKKVKDIKFNTQNVIPKLAPEIDPLKNDLQLTDPIPPSYKEVIEQNKINTHEENCKEHPLWQFFPLNKKVRLSKDIDMFSRPWTMGELRLKSFDDLHSIYITSLKDINVLRKEIEYMDLQNATEFLQMNGEPFKNLEKRISITMKNIKRVLAQRETSFEYNRFDIIDKEIYKAFNFNSKEYLKDQRLGRKRPLLEKKLKQEKMEQFKKSLINESASLEGSEEKNLPKDIEERIKKAFE</sequence>
<dbReference type="GO" id="GO:0032543">
    <property type="term" value="P:mitochondrial translation"/>
    <property type="evidence" value="ECO:0007669"/>
    <property type="project" value="TreeGrafter"/>
</dbReference>
<dbReference type="PANTHER" id="PTHR21183">
    <property type="entry name" value="RIBOSOMAL PROTEIN L47, MITOCHONDRIAL-RELATED"/>
    <property type="match status" value="1"/>
</dbReference>
<dbReference type="GO" id="GO:0003735">
    <property type="term" value="F:structural constituent of ribosome"/>
    <property type="evidence" value="ECO:0007669"/>
    <property type="project" value="InterPro"/>
</dbReference>
<evidence type="ECO:0000256" key="2">
    <source>
        <dbReference type="ARBA" id="ARBA00009254"/>
    </source>
</evidence>
<dbReference type="Gene3D" id="6.10.330.20">
    <property type="match status" value="1"/>
</dbReference>
<evidence type="ECO:0000256" key="4">
    <source>
        <dbReference type="ARBA" id="ARBA00023128"/>
    </source>
</evidence>
<organism evidence="8 9">
    <name type="scientific">Hanseniaspora valbyensis NRRL Y-1626</name>
    <dbReference type="NCBI Taxonomy" id="766949"/>
    <lineage>
        <taxon>Eukaryota</taxon>
        <taxon>Fungi</taxon>
        <taxon>Dikarya</taxon>
        <taxon>Ascomycota</taxon>
        <taxon>Saccharomycotina</taxon>
        <taxon>Saccharomycetes</taxon>
        <taxon>Saccharomycodales</taxon>
        <taxon>Saccharomycodaceae</taxon>
        <taxon>Hanseniaspora</taxon>
    </lineage>
</organism>
<evidence type="ECO:0000256" key="5">
    <source>
        <dbReference type="ARBA" id="ARBA00023274"/>
    </source>
</evidence>
<evidence type="ECO:0000256" key="7">
    <source>
        <dbReference type="ARBA" id="ARBA00035399"/>
    </source>
</evidence>
<evidence type="ECO:0000313" key="8">
    <source>
        <dbReference type="EMBL" id="OBA26215.1"/>
    </source>
</evidence>
<dbReference type="GO" id="GO:0005762">
    <property type="term" value="C:mitochondrial large ribosomal subunit"/>
    <property type="evidence" value="ECO:0007669"/>
    <property type="project" value="TreeGrafter"/>
</dbReference>
<accession>A0A1B7TC01</accession>
<keyword evidence="9" id="KW-1185">Reference proteome</keyword>
<dbReference type="OrthoDB" id="270763at2759"/>
<dbReference type="AlphaFoldDB" id="A0A1B7TC01"/>
<gene>
    <name evidence="8" type="ORF">HANVADRAFT_53283</name>
</gene>
<evidence type="ECO:0000256" key="1">
    <source>
        <dbReference type="ARBA" id="ARBA00004173"/>
    </source>
</evidence>
<name>A0A1B7TC01_9ASCO</name>